<dbReference type="Proteomes" id="UP000235023">
    <property type="component" value="Unassembled WGS sequence"/>
</dbReference>
<evidence type="ECO:0000313" key="2">
    <source>
        <dbReference type="EMBL" id="PLN82252.1"/>
    </source>
</evidence>
<evidence type="ECO:0000313" key="3">
    <source>
        <dbReference type="Proteomes" id="UP000235023"/>
    </source>
</evidence>
<reference evidence="3" key="1">
    <citation type="submission" date="2017-12" db="EMBL/GenBank/DDBJ databases">
        <authorList>
            <consortium name="DOE Joint Genome Institute"/>
            <person name="Mondo S.J."/>
            <person name="Kjaerbolling I."/>
            <person name="Vesth T.C."/>
            <person name="Frisvad J.C."/>
            <person name="Nybo J.L."/>
            <person name="Theobald S."/>
            <person name="Kuo A."/>
            <person name="Bowyer P."/>
            <person name="Matsuda Y."/>
            <person name="Lyhne E.K."/>
            <person name="Kogle M.E."/>
            <person name="Clum A."/>
            <person name="Lipzen A."/>
            <person name="Salamov A."/>
            <person name="Ngan C.Y."/>
            <person name="Daum C."/>
            <person name="Chiniquy J."/>
            <person name="Barry K."/>
            <person name="LaButti K."/>
            <person name="Haridas S."/>
            <person name="Simmons B.A."/>
            <person name="Magnuson J.K."/>
            <person name="Mortensen U.H."/>
            <person name="Larsen T.O."/>
            <person name="Grigoriev I.V."/>
            <person name="Baker S.E."/>
            <person name="Andersen M.R."/>
            <person name="Nordberg H.P."/>
            <person name="Cantor M.N."/>
            <person name="Hua S.X."/>
        </authorList>
    </citation>
    <scope>NUCLEOTIDE SEQUENCE [LARGE SCALE GENOMIC DNA]</scope>
    <source>
        <strain evidence="3">IBT 19404</strain>
    </source>
</reference>
<keyword evidence="1" id="KW-0472">Membrane</keyword>
<dbReference type="EMBL" id="KZ559528">
    <property type="protein sequence ID" value="PLN82252.1"/>
    <property type="molecule type" value="Genomic_DNA"/>
</dbReference>
<gene>
    <name evidence="2" type="ORF">BDW42DRAFT_166915</name>
</gene>
<organism evidence="2 3">
    <name type="scientific">Aspergillus taichungensis</name>
    <dbReference type="NCBI Taxonomy" id="482145"/>
    <lineage>
        <taxon>Eukaryota</taxon>
        <taxon>Fungi</taxon>
        <taxon>Dikarya</taxon>
        <taxon>Ascomycota</taxon>
        <taxon>Pezizomycotina</taxon>
        <taxon>Eurotiomycetes</taxon>
        <taxon>Eurotiomycetidae</taxon>
        <taxon>Eurotiales</taxon>
        <taxon>Aspergillaceae</taxon>
        <taxon>Aspergillus</taxon>
        <taxon>Aspergillus subgen. Circumdati</taxon>
    </lineage>
</organism>
<name>A0A2J5HY05_9EURO</name>
<keyword evidence="3" id="KW-1185">Reference proteome</keyword>
<feature type="transmembrane region" description="Helical" evidence="1">
    <location>
        <begin position="59"/>
        <end position="80"/>
    </location>
</feature>
<dbReference type="AlphaFoldDB" id="A0A2J5HY05"/>
<sequence>MSVELRLGMGRKKQFEKIRLKEEKEKKMESKDRSFQQIHGYRGSCLFVIAYAVRTLPPISVFSCLTAYSVMFLFLFLIFFKEYYDSFRLKHSHLLSILARKYTE</sequence>
<keyword evidence="1" id="KW-1133">Transmembrane helix</keyword>
<proteinExistence type="predicted"/>
<protein>
    <submittedName>
        <fullName evidence="2">Uncharacterized protein</fullName>
    </submittedName>
</protein>
<accession>A0A2J5HY05</accession>
<keyword evidence="1" id="KW-0812">Transmembrane</keyword>
<evidence type="ECO:0000256" key="1">
    <source>
        <dbReference type="SAM" id="Phobius"/>
    </source>
</evidence>